<dbReference type="InterPro" id="IPR050571">
    <property type="entry name" value="Class-IV_PLP-Dep_Aminotrnsfr"/>
</dbReference>
<evidence type="ECO:0000256" key="1">
    <source>
        <dbReference type="ARBA" id="ARBA00001933"/>
    </source>
</evidence>
<dbReference type="InterPro" id="IPR043132">
    <property type="entry name" value="BCAT-like_C"/>
</dbReference>
<dbReference type="InterPro" id="IPR001544">
    <property type="entry name" value="Aminotrans_IV"/>
</dbReference>
<dbReference type="Proteomes" id="UP000547674">
    <property type="component" value="Unassembled WGS sequence"/>
</dbReference>
<evidence type="ECO:0000256" key="2">
    <source>
        <dbReference type="ARBA" id="ARBA00009320"/>
    </source>
</evidence>
<dbReference type="InterPro" id="IPR043131">
    <property type="entry name" value="BCAT-like_N"/>
</dbReference>
<proteinExistence type="inferred from homology"/>
<evidence type="ECO:0000256" key="5">
    <source>
        <dbReference type="RuleBase" id="RU004516"/>
    </source>
</evidence>
<evidence type="ECO:0000313" key="7">
    <source>
        <dbReference type="Proteomes" id="UP000547674"/>
    </source>
</evidence>
<dbReference type="Pfam" id="PF01063">
    <property type="entry name" value="Aminotran_4"/>
    <property type="match status" value="1"/>
</dbReference>
<comment type="cofactor">
    <cofactor evidence="1 5">
        <name>pyridoxal 5'-phosphate</name>
        <dbReference type="ChEBI" id="CHEBI:597326"/>
    </cofactor>
</comment>
<dbReference type="PANTHER" id="PTHR42743">
    <property type="entry name" value="AMINO-ACID AMINOTRANSFERASE"/>
    <property type="match status" value="1"/>
</dbReference>
<dbReference type="PROSITE" id="PS00770">
    <property type="entry name" value="AA_TRANSFER_CLASS_4"/>
    <property type="match status" value="1"/>
</dbReference>
<accession>A0A7Y2H259</accession>
<dbReference type="InterPro" id="IPR018300">
    <property type="entry name" value="Aminotrans_IV_CS"/>
</dbReference>
<dbReference type="GO" id="GO:0003824">
    <property type="term" value="F:catalytic activity"/>
    <property type="evidence" value="ECO:0007669"/>
    <property type="project" value="InterPro"/>
</dbReference>
<dbReference type="Gene3D" id="3.30.470.10">
    <property type="match status" value="1"/>
</dbReference>
<organism evidence="6 7">
    <name type="scientific">Eiseniibacteriota bacterium</name>
    <dbReference type="NCBI Taxonomy" id="2212470"/>
    <lineage>
        <taxon>Bacteria</taxon>
        <taxon>Candidatus Eiseniibacteriota</taxon>
    </lineage>
</organism>
<reference evidence="6 7" key="1">
    <citation type="submission" date="2020-03" db="EMBL/GenBank/DDBJ databases">
        <title>Metabolic flexibility allows generalist bacteria to become dominant in a frequently disturbed ecosystem.</title>
        <authorList>
            <person name="Chen Y.-J."/>
            <person name="Leung P.M."/>
            <person name="Bay S.K."/>
            <person name="Hugenholtz P."/>
            <person name="Kessler A.J."/>
            <person name="Shelley G."/>
            <person name="Waite D.W."/>
            <person name="Cook P.L."/>
            <person name="Greening C."/>
        </authorList>
    </citation>
    <scope>NUCLEOTIDE SEQUENCE [LARGE SCALE GENOMIC DNA]</scope>
    <source>
        <strain evidence="6">SS_bin_28</strain>
    </source>
</reference>
<dbReference type="GO" id="GO:0008652">
    <property type="term" value="P:amino acid biosynthetic process"/>
    <property type="evidence" value="ECO:0007669"/>
    <property type="project" value="UniProtKB-ARBA"/>
</dbReference>
<sequence length="294" mass="32361">MVFLNGKLVPDQEALLPASDRAILFGDAAYETLRTYNRRVFRAQAHLDRLRLTLKGIGIESLPWDDAALTQGIEDLIDANNLTEARIRMTVTGGEHDGQIRLRRTNPPSIVITAVELHIPEASHYQHGVRVATSQYPIHNNSPLARLKTTARLVNLMAKEEAIENDAFDAIFLDDQGLLLEGTASNFFFLVDGTLHTASLETPILAGVTRDLVIQVAKEIGIPVLEGRFGLENLAGAEEAFITSTTTELMPVRELSPYRFKVPGKITGQLHRAYRNVVEKEIGSRPTPIPGAPA</sequence>
<dbReference type="AlphaFoldDB" id="A0A7Y2H259"/>
<dbReference type="GO" id="GO:0046394">
    <property type="term" value="P:carboxylic acid biosynthetic process"/>
    <property type="evidence" value="ECO:0007669"/>
    <property type="project" value="UniProtKB-ARBA"/>
</dbReference>
<keyword evidence="3 5" id="KW-0663">Pyridoxal phosphate</keyword>
<evidence type="ECO:0000256" key="3">
    <source>
        <dbReference type="ARBA" id="ARBA00022898"/>
    </source>
</evidence>
<dbReference type="InterPro" id="IPR036038">
    <property type="entry name" value="Aminotransferase-like"/>
</dbReference>
<dbReference type="Gene3D" id="3.20.10.10">
    <property type="entry name" value="D-amino Acid Aminotransferase, subunit A, domain 2"/>
    <property type="match status" value="1"/>
</dbReference>
<comment type="similarity">
    <text evidence="2 4">Belongs to the class-IV pyridoxal-phosphate-dependent aminotransferase family.</text>
</comment>
<name>A0A7Y2H259_UNCEI</name>
<evidence type="ECO:0008006" key="8">
    <source>
        <dbReference type="Google" id="ProtNLM"/>
    </source>
</evidence>
<dbReference type="PANTHER" id="PTHR42743:SF11">
    <property type="entry name" value="AMINODEOXYCHORISMATE LYASE"/>
    <property type="match status" value="1"/>
</dbReference>
<dbReference type="CDD" id="cd00449">
    <property type="entry name" value="PLPDE_IV"/>
    <property type="match status" value="1"/>
</dbReference>
<dbReference type="SUPFAM" id="SSF56752">
    <property type="entry name" value="D-aminoacid aminotransferase-like PLP-dependent enzymes"/>
    <property type="match status" value="1"/>
</dbReference>
<comment type="caution">
    <text evidence="6">The sequence shown here is derived from an EMBL/GenBank/DDBJ whole genome shotgun (WGS) entry which is preliminary data.</text>
</comment>
<evidence type="ECO:0000256" key="4">
    <source>
        <dbReference type="RuleBase" id="RU004106"/>
    </source>
</evidence>
<dbReference type="EMBL" id="JABDJR010000239">
    <property type="protein sequence ID" value="NNF06353.1"/>
    <property type="molecule type" value="Genomic_DNA"/>
</dbReference>
<evidence type="ECO:0000313" key="6">
    <source>
        <dbReference type="EMBL" id="NNF06353.1"/>
    </source>
</evidence>
<protein>
    <recommendedName>
        <fullName evidence="8">Aminotransferase</fullName>
    </recommendedName>
</protein>
<dbReference type="FunFam" id="3.20.10.10:FF:000002">
    <property type="entry name" value="D-alanine aminotransferase"/>
    <property type="match status" value="1"/>
</dbReference>
<gene>
    <name evidence="6" type="ORF">HKN21_06305</name>
</gene>